<dbReference type="GO" id="GO:0007165">
    <property type="term" value="P:signal transduction"/>
    <property type="evidence" value="ECO:0007669"/>
    <property type="project" value="UniProtKB-KW"/>
</dbReference>
<dbReference type="EMBL" id="CDNC01000001">
    <property type="protein sequence ID" value="CEM60665.1"/>
    <property type="molecule type" value="Genomic_DNA"/>
</dbReference>
<reference evidence="13" key="1">
    <citation type="submission" date="2015-01" db="EMBL/GenBank/DDBJ databases">
        <authorList>
            <person name="Manzoor Shahid"/>
            <person name="Zubair Saima"/>
        </authorList>
    </citation>
    <scope>NUCLEOTIDE SEQUENCE [LARGE SCALE GENOMIC DNA]</scope>
    <source>
        <strain evidence="13">V1</strain>
    </source>
</reference>
<keyword evidence="8" id="KW-0807">Transducer</keyword>
<dbReference type="Proteomes" id="UP000042527">
    <property type="component" value="Unassembled WGS sequence"/>
</dbReference>
<dbReference type="PANTHER" id="PTHR43531">
    <property type="entry name" value="PROTEIN ICFG"/>
    <property type="match status" value="1"/>
</dbReference>
<evidence type="ECO:0000256" key="6">
    <source>
        <dbReference type="ARBA" id="ARBA00023136"/>
    </source>
</evidence>
<evidence type="ECO:0000256" key="8">
    <source>
        <dbReference type="PROSITE-ProRule" id="PRU00284"/>
    </source>
</evidence>
<evidence type="ECO:0000313" key="13">
    <source>
        <dbReference type="Proteomes" id="UP000042527"/>
    </source>
</evidence>
<keyword evidence="4 9" id="KW-0812">Transmembrane</keyword>
<dbReference type="SMART" id="SM00283">
    <property type="entry name" value="MA"/>
    <property type="match status" value="1"/>
</dbReference>
<dbReference type="InterPro" id="IPR051310">
    <property type="entry name" value="MCP_chemotaxis"/>
</dbReference>
<dbReference type="GO" id="GO:0006935">
    <property type="term" value="P:chemotaxis"/>
    <property type="evidence" value="ECO:0007669"/>
    <property type="project" value="UniProtKB-KW"/>
</dbReference>
<feature type="domain" description="Methyl-accepting transducer" evidence="10">
    <location>
        <begin position="422"/>
        <end position="644"/>
    </location>
</feature>
<keyword evidence="6 9" id="KW-0472">Membrane</keyword>
<dbReference type="CDD" id="cd12912">
    <property type="entry name" value="PDC2_MCP_like"/>
    <property type="match status" value="1"/>
</dbReference>
<dbReference type="SUPFAM" id="SSF103190">
    <property type="entry name" value="Sensory domain-like"/>
    <property type="match status" value="1"/>
</dbReference>
<evidence type="ECO:0000256" key="1">
    <source>
        <dbReference type="ARBA" id="ARBA00004651"/>
    </source>
</evidence>
<dbReference type="Gene3D" id="6.10.340.10">
    <property type="match status" value="1"/>
</dbReference>
<dbReference type="InterPro" id="IPR033479">
    <property type="entry name" value="dCache_1"/>
</dbReference>
<accession>A0A0B7GUM6</accession>
<comment type="similarity">
    <text evidence="7">Belongs to the methyl-accepting chemotaxis (MCP) protein family.</text>
</comment>
<dbReference type="Gene3D" id="3.30.450.20">
    <property type="entry name" value="PAS domain"/>
    <property type="match status" value="1"/>
</dbReference>
<dbReference type="CDD" id="cd06225">
    <property type="entry name" value="HAMP"/>
    <property type="match status" value="1"/>
</dbReference>
<gene>
    <name evidence="12" type="ORF">TPHV1_10333</name>
</gene>
<dbReference type="Gene3D" id="1.10.287.950">
    <property type="entry name" value="Methyl-accepting chemotaxis protein"/>
    <property type="match status" value="1"/>
</dbReference>
<keyword evidence="2" id="KW-1003">Cell membrane</keyword>
<feature type="transmembrane region" description="Helical" evidence="9">
    <location>
        <begin position="22"/>
        <end position="45"/>
    </location>
</feature>
<dbReference type="InterPro" id="IPR003660">
    <property type="entry name" value="HAMP_dom"/>
</dbReference>
<dbReference type="GO" id="GO:0004888">
    <property type="term" value="F:transmembrane signaling receptor activity"/>
    <property type="evidence" value="ECO:0007669"/>
    <property type="project" value="TreeGrafter"/>
</dbReference>
<comment type="subcellular location">
    <subcellularLocation>
        <location evidence="1">Cell membrane</location>
        <topology evidence="1">Multi-pass membrane protein</topology>
    </subcellularLocation>
</comment>
<dbReference type="PANTHER" id="PTHR43531:SF11">
    <property type="entry name" value="METHYL-ACCEPTING CHEMOTAXIS PROTEIN 3"/>
    <property type="match status" value="1"/>
</dbReference>
<evidence type="ECO:0000256" key="2">
    <source>
        <dbReference type="ARBA" id="ARBA00022475"/>
    </source>
</evidence>
<dbReference type="AlphaFoldDB" id="A0A0B7GUM6"/>
<sequence>MTVLPPPSKIGSKKLFSIRKKLLIIFGVLVVVSVFMLGFLSLYFAKKAVTEKVEAHLTDKAVDTAEIISGRINIFLQFLVNTAKMPIFGDDSVSFEEKARYLGTKVDCPESVYFISIADIRGNLYTHNLKTVNITGQSWFTATMDGKDFISEPFISVVDGDFIMVVGVPIYGKDKHITGSLCMTISGLWLCDNIKDIIVGKTGECYVLDLTGTVIADPDVNLVTSQENTIERAKTDPTLASIAAFEKQAITSENSVIGLYTWEGSDRIASFAKIKKTGWAVIVYAPIDEFMGTIQLLRKSIWITGLLILIIALIIIFITARLIVRPITVTVNALQNIAQGDGDLTVRLPITGNDEITKLSDYFNQTIKKIREAVKQVGDNTIIMEDIGTELSSNMAETASAVHQISTNIDGVKRQALTQAASVTETAATIEEIIRTIKQLNTSIENQAASVEESSSSIEEMVANIGSIGKMLNENKEVIDLLHKQTLLGKEGASIANAEVAKLTEKSDTLMDASQIIQHIASQTNLLAMNAAIEATHAGDTGKGFAVVADEIRKLAEESNAQGKEISAMLKESTKIIEDLAFSGNAAEHVFDEVVSLAKKALQHVEQIDSAMQEQKHGSSEVLTAIKDIHAVTSQVKDGSAEMLTGGESVAQEMQKLDNLTLIITGSMNEMASGIMQINNAVQEVNEITQKNKESIENW</sequence>
<feature type="transmembrane region" description="Helical" evidence="9">
    <location>
        <begin position="301"/>
        <end position="324"/>
    </location>
</feature>
<evidence type="ECO:0000256" key="4">
    <source>
        <dbReference type="ARBA" id="ARBA00022692"/>
    </source>
</evidence>
<protein>
    <submittedName>
        <fullName evidence="12">HAMP domain protein</fullName>
    </submittedName>
</protein>
<evidence type="ECO:0000259" key="11">
    <source>
        <dbReference type="PROSITE" id="PS50885"/>
    </source>
</evidence>
<dbReference type="Pfam" id="PF00672">
    <property type="entry name" value="HAMP"/>
    <property type="match status" value="1"/>
</dbReference>
<dbReference type="CDD" id="cd12914">
    <property type="entry name" value="PDC1_DGC_like"/>
    <property type="match status" value="1"/>
</dbReference>
<dbReference type="PROSITE" id="PS50885">
    <property type="entry name" value="HAMP"/>
    <property type="match status" value="1"/>
</dbReference>
<evidence type="ECO:0000256" key="5">
    <source>
        <dbReference type="ARBA" id="ARBA00022989"/>
    </source>
</evidence>
<evidence type="ECO:0000259" key="10">
    <source>
        <dbReference type="PROSITE" id="PS50111"/>
    </source>
</evidence>
<evidence type="ECO:0000256" key="9">
    <source>
        <dbReference type="SAM" id="Phobius"/>
    </source>
</evidence>
<keyword evidence="3" id="KW-0145">Chemotaxis</keyword>
<keyword evidence="13" id="KW-1185">Reference proteome</keyword>
<name>A0A0B7GUM6_TREPH</name>
<dbReference type="SMART" id="SM00304">
    <property type="entry name" value="HAMP"/>
    <property type="match status" value="1"/>
</dbReference>
<dbReference type="GO" id="GO:0005886">
    <property type="term" value="C:plasma membrane"/>
    <property type="evidence" value="ECO:0007669"/>
    <property type="project" value="UniProtKB-SubCell"/>
</dbReference>
<organism evidence="12 13">
    <name type="scientific">Treponema phagedenis</name>
    <dbReference type="NCBI Taxonomy" id="162"/>
    <lineage>
        <taxon>Bacteria</taxon>
        <taxon>Pseudomonadati</taxon>
        <taxon>Spirochaetota</taxon>
        <taxon>Spirochaetia</taxon>
        <taxon>Spirochaetales</taxon>
        <taxon>Treponemataceae</taxon>
        <taxon>Treponema</taxon>
    </lineage>
</organism>
<feature type="domain" description="HAMP" evidence="11">
    <location>
        <begin position="321"/>
        <end position="375"/>
    </location>
</feature>
<keyword evidence="5 9" id="KW-1133">Transmembrane helix</keyword>
<dbReference type="SUPFAM" id="SSF58104">
    <property type="entry name" value="Methyl-accepting chemotaxis protein (MCP) signaling domain"/>
    <property type="match status" value="1"/>
</dbReference>
<dbReference type="Pfam" id="PF00015">
    <property type="entry name" value="MCPsignal"/>
    <property type="match status" value="1"/>
</dbReference>
<proteinExistence type="inferred from homology"/>
<dbReference type="PROSITE" id="PS50111">
    <property type="entry name" value="CHEMOTAXIS_TRANSDUC_2"/>
    <property type="match status" value="1"/>
</dbReference>
<dbReference type="Pfam" id="PF02743">
    <property type="entry name" value="dCache_1"/>
    <property type="match status" value="1"/>
</dbReference>
<dbReference type="InterPro" id="IPR029151">
    <property type="entry name" value="Sensor-like_sf"/>
</dbReference>
<evidence type="ECO:0000256" key="7">
    <source>
        <dbReference type="ARBA" id="ARBA00029447"/>
    </source>
</evidence>
<dbReference type="InterPro" id="IPR004089">
    <property type="entry name" value="MCPsignal_dom"/>
</dbReference>
<evidence type="ECO:0000256" key="3">
    <source>
        <dbReference type="ARBA" id="ARBA00022500"/>
    </source>
</evidence>
<evidence type="ECO:0000313" key="12">
    <source>
        <dbReference type="EMBL" id="CEM60665.1"/>
    </source>
</evidence>